<dbReference type="PROSITE" id="PS51419">
    <property type="entry name" value="RAB"/>
    <property type="match status" value="1"/>
</dbReference>
<accession>A0A0B7MVW7</accession>
<keyword evidence="5" id="KW-0808">Transferase</keyword>
<evidence type="ECO:0000256" key="13">
    <source>
        <dbReference type="RuleBase" id="RU363057"/>
    </source>
</evidence>
<dbReference type="Pfam" id="PF02676">
    <property type="entry name" value="TYW3"/>
    <property type="match status" value="1"/>
</dbReference>
<evidence type="ECO:0000256" key="10">
    <source>
        <dbReference type="ARBA" id="ARBA00023134"/>
    </source>
</evidence>
<comment type="subcellular location">
    <subcellularLocation>
        <location evidence="1 13">Nucleus</location>
    </subcellularLocation>
</comment>
<keyword evidence="10 13" id="KW-0342">GTP-binding</keyword>
<evidence type="ECO:0000259" key="14">
    <source>
        <dbReference type="Pfam" id="PF02676"/>
    </source>
</evidence>
<dbReference type="OrthoDB" id="48625at2759"/>
<keyword evidence="8 13" id="KW-0547">Nucleotide-binding</keyword>
<evidence type="ECO:0000313" key="16">
    <source>
        <dbReference type="Proteomes" id="UP000054107"/>
    </source>
</evidence>
<evidence type="ECO:0000313" key="15">
    <source>
        <dbReference type="EMBL" id="CEP09272.1"/>
    </source>
</evidence>
<dbReference type="SMART" id="SM00174">
    <property type="entry name" value="RHO"/>
    <property type="match status" value="1"/>
</dbReference>
<dbReference type="SUPFAM" id="SSF111278">
    <property type="entry name" value="SSo0622-like"/>
    <property type="match status" value="1"/>
</dbReference>
<evidence type="ECO:0000256" key="4">
    <source>
        <dbReference type="ARBA" id="ARBA00022603"/>
    </source>
</evidence>
<dbReference type="InterPro" id="IPR002041">
    <property type="entry name" value="Ran_GTPase"/>
</dbReference>
<evidence type="ECO:0000256" key="9">
    <source>
        <dbReference type="ARBA" id="ARBA00022927"/>
    </source>
</evidence>
<dbReference type="InterPro" id="IPR027417">
    <property type="entry name" value="P-loop_NTPase"/>
</dbReference>
<dbReference type="Proteomes" id="UP000054107">
    <property type="component" value="Unassembled WGS sequence"/>
</dbReference>
<dbReference type="SMART" id="SM00176">
    <property type="entry name" value="RAN"/>
    <property type="match status" value="1"/>
</dbReference>
<dbReference type="InterPro" id="IPR001806">
    <property type="entry name" value="Small_GTPase"/>
</dbReference>
<dbReference type="SUPFAM" id="SSF52540">
    <property type="entry name" value="P-loop containing nucleoside triphosphate hydrolases"/>
    <property type="match status" value="1"/>
</dbReference>
<evidence type="ECO:0000256" key="3">
    <source>
        <dbReference type="ARBA" id="ARBA00022448"/>
    </source>
</evidence>
<dbReference type="PANTHER" id="PTHR24071:SF0">
    <property type="entry name" value="GTP-BINDING NUCLEAR PROTEIN RAN"/>
    <property type="match status" value="1"/>
</dbReference>
<dbReference type="PROSITE" id="PS51418">
    <property type="entry name" value="RAN"/>
    <property type="match status" value="1"/>
</dbReference>
<dbReference type="NCBIfam" id="TIGR00231">
    <property type="entry name" value="small_GTP"/>
    <property type="match status" value="1"/>
</dbReference>
<keyword evidence="11 13" id="KW-0539">Nucleus</keyword>
<evidence type="ECO:0000256" key="1">
    <source>
        <dbReference type="ARBA" id="ARBA00004123"/>
    </source>
</evidence>
<dbReference type="InterPro" id="IPR003827">
    <property type="entry name" value="tRNA_yW-synthesising"/>
</dbReference>
<keyword evidence="6" id="KW-0949">S-adenosyl-L-methionine</keyword>
<dbReference type="Pfam" id="PF00071">
    <property type="entry name" value="Ras"/>
    <property type="match status" value="1"/>
</dbReference>
<dbReference type="PRINTS" id="PR00627">
    <property type="entry name" value="GTPRANTC4"/>
</dbReference>
<evidence type="ECO:0000256" key="5">
    <source>
        <dbReference type="ARBA" id="ARBA00022679"/>
    </source>
</evidence>
<protein>
    <recommendedName>
        <fullName evidence="13">GTP-binding nuclear protein</fullName>
    </recommendedName>
</protein>
<keyword evidence="9 13" id="KW-0653">Protein transport</keyword>
<comment type="catalytic activity">
    <reaction evidence="12">
        <text>4-demethyl-7-[(3S)-3-amino-3-carboxypropyl]wyosine(37) in tRNA(Phe) + S-adenosyl-L-methionine = 7-[(3S)-3-amino-3-carboxypropyl]wyosine(37) in tRNA(Phe) + S-adenosyl-L-homocysteine + H(+)</text>
        <dbReference type="Rhea" id="RHEA:36635"/>
        <dbReference type="Rhea" id="RHEA-COMP:10378"/>
        <dbReference type="Rhea" id="RHEA-COMP:10379"/>
        <dbReference type="ChEBI" id="CHEBI:15378"/>
        <dbReference type="ChEBI" id="CHEBI:57856"/>
        <dbReference type="ChEBI" id="CHEBI:59789"/>
        <dbReference type="ChEBI" id="CHEBI:73543"/>
        <dbReference type="ChEBI" id="CHEBI:73550"/>
        <dbReference type="EC" id="2.1.1.282"/>
    </reaction>
</comment>
<dbReference type="PANTHER" id="PTHR24071">
    <property type="entry name" value="RAN GTPASE"/>
    <property type="match status" value="1"/>
</dbReference>
<dbReference type="CDD" id="cd00877">
    <property type="entry name" value="Ran"/>
    <property type="match status" value="1"/>
</dbReference>
<dbReference type="GO" id="GO:0005525">
    <property type="term" value="F:GTP binding"/>
    <property type="evidence" value="ECO:0007669"/>
    <property type="project" value="UniProtKB-KW"/>
</dbReference>
<dbReference type="PROSITE" id="PS51421">
    <property type="entry name" value="RAS"/>
    <property type="match status" value="1"/>
</dbReference>
<dbReference type="STRING" id="35722.A0A0B7MVW7"/>
<dbReference type="InterPro" id="IPR036602">
    <property type="entry name" value="tRNA_yW-synthesising-like_sf"/>
</dbReference>
<dbReference type="FunFam" id="3.40.50.300:FF:000131">
    <property type="entry name" value="GTP-binding nuclear protein Ran"/>
    <property type="match status" value="1"/>
</dbReference>
<reference evidence="15 16" key="1">
    <citation type="submission" date="2014-09" db="EMBL/GenBank/DDBJ databases">
        <authorList>
            <person name="Ellenberger Sabrina"/>
        </authorList>
    </citation>
    <scope>NUCLEOTIDE SEQUENCE [LARGE SCALE GENOMIC DNA]</scope>
    <source>
        <strain evidence="15 16">CBS 412.66</strain>
    </source>
</reference>
<feature type="domain" description="tRNA wybutosine-synthesizing protein" evidence="14">
    <location>
        <begin position="1"/>
        <end position="193"/>
    </location>
</feature>
<sequence>MHIINRHPDYYTTSSCSGRVAVYCEGLEKDVDVNDPDAIEKTTKGGTWLYVSHDPIAMPKDNLDAWIVQLLFGSQSDKVVFSDKRPDDILSRQLIYFKFEPLILHIEASTSETAMQLLGTAYQVGYQNSGITPSRRHMLAIRSTHKIDTPIAYVEGDKIYCLVDPAYLTLLLTMSNQKFESNMARMKVFEDAMTRLLCKANEAQNWEPKEVRRQRMKQEGLAKREQQRQQEQRDLVVIEDLMAAAPETPTFKLVLVGDGGTGKTTFVKRHLSGEFEKRYVATLGVEVHPLQFTTNFGHIIFNTWDTAGQEKFGGLRDGYYINGQCAIIMFDVTSRITYKNVPNWHRDLVRVCEGIPIVLCGNKVDVKDRKVKAKTITFHRKKNLQYYDISAKSNYNFEKPFLWLARKLIGNPQLEFVAAPALAPAEVQIDQQLMAQYNTEMEVAAAQPLPEEDDDL</sequence>
<evidence type="ECO:0000256" key="6">
    <source>
        <dbReference type="ARBA" id="ARBA00022691"/>
    </source>
</evidence>
<keyword evidence="16" id="KW-1185">Reference proteome</keyword>
<proteinExistence type="inferred from homology"/>
<dbReference type="EMBL" id="LN721303">
    <property type="protein sequence ID" value="CEP09272.1"/>
    <property type="molecule type" value="Genomic_DNA"/>
</dbReference>
<evidence type="ECO:0000256" key="11">
    <source>
        <dbReference type="ARBA" id="ARBA00023242"/>
    </source>
</evidence>
<dbReference type="GO" id="GO:0000054">
    <property type="term" value="P:ribosomal subunit export from nucleus"/>
    <property type="evidence" value="ECO:0007669"/>
    <property type="project" value="TreeGrafter"/>
</dbReference>
<dbReference type="GO" id="GO:0006606">
    <property type="term" value="P:protein import into nucleus"/>
    <property type="evidence" value="ECO:0007669"/>
    <property type="project" value="TreeGrafter"/>
</dbReference>
<keyword evidence="4" id="KW-0489">Methyltransferase</keyword>
<evidence type="ECO:0000256" key="8">
    <source>
        <dbReference type="ARBA" id="ARBA00022741"/>
    </source>
</evidence>
<gene>
    <name evidence="15" type="primary">PARPA_02749.1 scaffold 5218</name>
</gene>
<evidence type="ECO:0000256" key="12">
    <source>
        <dbReference type="ARBA" id="ARBA00049202"/>
    </source>
</evidence>
<dbReference type="SMART" id="SM00173">
    <property type="entry name" value="RAS"/>
    <property type="match status" value="1"/>
</dbReference>
<dbReference type="Gene3D" id="3.40.50.300">
    <property type="entry name" value="P-loop containing nucleotide triphosphate hydrolases"/>
    <property type="match status" value="1"/>
</dbReference>
<dbReference type="AlphaFoldDB" id="A0A0B7MVW7"/>
<evidence type="ECO:0000256" key="2">
    <source>
        <dbReference type="ARBA" id="ARBA00008028"/>
    </source>
</evidence>
<dbReference type="GO" id="GO:0005737">
    <property type="term" value="C:cytoplasm"/>
    <property type="evidence" value="ECO:0007669"/>
    <property type="project" value="TreeGrafter"/>
</dbReference>
<dbReference type="GO" id="GO:0008168">
    <property type="term" value="F:methyltransferase activity"/>
    <property type="evidence" value="ECO:0007669"/>
    <property type="project" value="UniProtKB-KW"/>
</dbReference>
<organism evidence="15 16">
    <name type="scientific">Parasitella parasitica</name>
    <dbReference type="NCBI Taxonomy" id="35722"/>
    <lineage>
        <taxon>Eukaryota</taxon>
        <taxon>Fungi</taxon>
        <taxon>Fungi incertae sedis</taxon>
        <taxon>Mucoromycota</taxon>
        <taxon>Mucoromycotina</taxon>
        <taxon>Mucoromycetes</taxon>
        <taxon>Mucorales</taxon>
        <taxon>Mucorineae</taxon>
        <taxon>Mucoraceae</taxon>
        <taxon>Parasitella</taxon>
    </lineage>
</organism>
<dbReference type="GO" id="GO:0005634">
    <property type="term" value="C:nucleus"/>
    <property type="evidence" value="ECO:0007669"/>
    <property type="project" value="UniProtKB-SubCell"/>
</dbReference>
<dbReference type="GO" id="GO:0003924">
    <property type="term" value="F:GTPase activity"/>
    <property type="evidence" value="ECO:0007669"/>
    <property type="project" value="InterPro"/>
</dbReference>
<dbReference type="GO" id="GO:0032259">
    <property type="term" value="P:methylation"/>
    <property type="evidence" value="ECO:0007669"/>
    <property type="project" value="UniProtKB-KW"/>
</dbReference>
<evidence type="ECO:0000256" key="7">
    <source>
        <dbReference type="ARBA" id="ARBA00022694"/>
    </source>
</evidence>
<name>A0A0B7MVW7_9FUNG</name>
<keyword evidence="7" id="KW-0819">tRNA processing</keyword>
<dbReference type="InterPro" id="IPR005225">
    <property type="entry name" value="Small_GTP-bd"/>
</dbReference>
<dbReference type="GO" id="GO:0008033">
    <property type="term" value="P:tRNA processing"/>
    <property type="evidence" value="ECO:0007669"/>
    <property type="project" value="UniProtKB-KW"/>
</dbReference>
<keyword evidence="3 13" id="KW-0813">Transport</keyword>
<dbReference type="Gene3D" id="3.30.1960.10">
    <property type="entry name" value="tRNA wybutosine-synthesizing-like"/>
    <property type="match status" value="1"/>
</dbReference>
<comment type="similarity">
    <text evidence="2 13">Belongs to the small GTPase superfamily. Ran family.</text>
</comment>
<comment type="function">
    <text evidence="13">GTP-binding protein involved in nucleocytoplasmic transport. Required for the import of protein into the nucleus and also for RNA export. Involved in chromatin condensation and control of cell cycle.</text>
</comment>
<dbReference type="SMART" id="SM00175">
    <property type="entry name" value="RAB"/>
    <property type="match status" value="1"/>
</dbReference>